<dbReference type="AlphaFoldDB" id="A0A1J5UBZ7"/>
<dbReference type="Proteomes" id="UP000183615">
    <property type="component" value="Unassembled WGS sequence"/>
</dbReference>
<evidence type="ECO:0000256" key="2">
    <source>
        <dbReference type="ARBA" id="ARBA00022980"/>
    </source>
</evidence>
<dbReference type="GO" id="GO:0003735">
    <property type="term" value="F:structural constituent of ribosome"/>
    <property type="evidence" value="ECO:0007669"/>
    <property type="project" value="InterPro"/>
</dbReference>
<comment type="similarity">
    <text evidence="1 4">Belongs to the universal ribosomal protein uL23 family.</text>
</comment>
<keyword evidence="2 4" id="KW-0689">Ribosomal protein</keyword>
<dbReference type="GO" id="GO:0005840">
    <property type="term" value="C:ribosome"/>
    <property type="evidence" value="ECO:0007669"/>
    <property type="project" value="UniProtKB-KW"/>
</dbReference>
<gene>
    <name evidence="4" type="primary">rpl23</name>
    <name evidence="5" type="ORF">BET99_01660</name>
</gene>
<comment type="caution">
    <text evidence="5">The sequence shown here is derived from an EMBL/GenBank/DDBJ whole genome shotgun (WGS) entry which is preliminary data.</text>
</comment>
<comment type="subunit">
    <text evidence="4">Part of the 50S ribosomal subunit. Contacts protein L29.</text>
</comment>
<keyword evidence="3 4" id="KW-0687">Ribonucleoprotein</keyword>
<accession>A0A1J5UBZ7</accession>
<dbReference type="NCBIfam" id="NF011118">
    <property type="entry name" value="PRK14548.1"/>
    <property type="match status" value="1"/>
</dbReference>
<keyword evidence="4" id="KW-0694">RNA-binding</keyword>
<dbReference type="SUPFAM" id="SSF54189">
    <property type="entry name" value="Ribosomal proteins S24e, L23 and L15e"/>
    <property type="match status" value="1"/>
</dbReference>
<sequence>MSEHKIILSPRSKERALYMLEQNKLEFYVARTASKHDIKGAVKALFNVEVSKVNTRITKEGKLAIVKLAEGSSAEDLSNRLGIL</sequence>
<dbReference type="PANTHER" id="PTHR11620">
    <property type="entry name" value="60S RIBOSOMAL PROTEIN L23A"/>
    <property type="match status" value="1"/>
</dbReference>
<protein>
    <recommendedName>
        <fullName evidence="4">Large ribosomal subunit protein uL23</fullName>
    </recommendedName>
</protein>
<dbReference type="Pfam" id="PF00276">
    <property type="entry name" value="Ribosomal_L23"/>
    <property type="match status" value="1"/>
</dbReference>
<reference evidence="5 6" key="1">
    <citation type="submission" date="2016-08" db="EMBL/GenBank/DDBJ databases">
        <title>New Insights into Marine Group III Euryarchaeota, from dark to light.</title>
        <authorList>
            <person name="Haro-Moreno J.M."/>
            <person name="Rodriguez-Valera F."/>
            <person name="Lopez-Garcia P."/>
            <person name="Moreira D."/>
            <person name="Martin-Cuadrado A.B."/>
        </authorList>
    </citation>
    <scope>NUCLEOTIDE SEQUENCE [LARGE SCALE GENOMIC DNA]</scope>
    <source>
        <strain evidence="5">CG-Epi2</strain>
    </source>
</reference>
<proteinExistence type="inferred from homology"/>
<keyword evidence="4" id="KW-0699">rRNA-binding</keyword>
<evidence type="ECO:0000313" key="5">
    <source>
        <dbReference type="EMBL" id="OIR21830.1"/>
    </source>
</evidence>
<evidence type="ECO:0000256" key="1">
    <source>
        <dbReference type="ARBA" id="ARBA00006700"/>
    </source>
</evidence>
<comment type="function">
    <text evidence="4">Binds to 23S rRNA. One of the proteins that surrounds the polypeptide exit tunnel on the outside of the ribosome.</text>
</comment>
<dbReference type="InterPro" id="IPR012677">
    <property type="entry name" value="Nucleotide-bd_a/b_plait_sf"/>
</dbReference>
<dbReference type="EMBL" id="MIYZ01000034">
    <property type="protein sequence ID" value="OIR21830.1"/>
    <property type="molecule type" value="Genomic_DNA"/>
</dbReference>
<evidence type="ECO:0000256" key="3">
    <source>
        <dbReference type="ARBA" id="ARBA00023274"/>
    </source>
</evidence>
<name>A0A1J5UBZ7_9ARCH</name>
<evidence type="ECO:0000313" key="6">
    <source>
        <dbReference type="Proteomes" id="UP000183615"/>
    </source>
</evidence>
<dbReference type="InterPro" id="IPR012678">
    <property type="entry name" value="Ribosomal_uL23/eL15/eS24_sf"/>
</dbReference>
<dbReference type="GO" id="GO:0019843">
    <property type="term" value="F:rRNA binding"/>
    <property type="evidence" value="ECO:0007669"/>
    <property type="project" value="UniProtKB-UniRule"/>
</dbReference>
<dbReference type="InterPro" id="IPR013025">
    <property type="entry name" value="Ribosomal_uL23-like"/>
</dbReference>
<organism evidence="5 6">
    <name type="scientific">Marine Group III euryarchaeote CG-Epi2</name>
    <dbReference type="NCBI Taxonomy" id="1888996"/>
    <lineage>
        <taxon>Archaea</taxon>
        <taxon>Methanobacteriati</taxon>
        <taxon>Thermoplasmatota</taxon>
        <taxon>Thermoplasmata</taxon>
        <taxon>Candidatus Thermoprofundales</taxon>
    </lineage>
</organism>
<dbReference type="HAMAP" id="MF_01369_A">
    <property type="entry name" value="Ribosomal_uL23_A"/>
    <property type="match status" value="1"/>
</dbReference>
<dbReference type="GO" id="GO:0006412">
    <property type="term" value="P:translation"/>
    <property type="evidence" value="ECO:0007669"/>
    <property type="project" value="UniProtKB-UniRule"/>
</dbReference>
<evidence type="ECO:0000256" key="4">
    <source>
        <dbReference type="HAMAP-Rule" id="MF_01369"/>
    </source>
</evidence>
<dbReference type="GO" id="GO:1990904">
    <property type="term" value="C:ribonucleoprotein complex"/>
    <property type="evidence" value="ECO:0007669"/>
    <property type="project" value="UniProtKB-KW"/>
</dbReference>
<dbReference type="Gene3D" id="3.30.70.330">
    <property type="match status" value="1"/>
</dbReference>